<evidence type="ECO:0000256" key="1">
    <source>
        <dbReference type="ARBA" id="ARBA00005336"/>
    </source>
</evidence>
<evidence type="ECO:0000313" key="6">
    <source>
        <dbReference type="Proteomes" id="UP000636004"/>
    </source>
</evidence>
<dbReference type="GO" id="GO:0046556">
    <property type="term" value="F:alpha-L-arabinofuranosidase activity"/>
    <property type="evidence" value="ECO:0007669"/>
    <property type="project" value="TreeGrafter"/>
</dbReference>
<accession>A0A918QQG1</accession>
<keyword evidence="2" id="KW-0732">Signal</keyword>
<dbReference type="InterPro" id="IPR044993">
    <property type="entry name" value="BXL"/>
</dbReference>
<dbReference type="EMBL" id="BMWZ01000001">
    <property type="protein sequence ID" value="GGZ67964.1"/>
    <property type="molecule type" value="Genomic_DNA"/>
</dbReference>
<feature type="domain" description="Fibronectin type III-like" evidence="4">
    <location>
        <begin position="638"/>
        <end position="707"/>
    </location>
</feature>
<dbReference type="InterPro" id="IPR036962">
    <property type="entry name" value="Glyco_hydro_3_N_sf"/>
</dbReference>
<evidence type="ECO:0000259" key="4">
    <source>
        <dbReference type="SMART" id="SM01217"/>
    </source>
</evidence>
<gene>
    <name evidence="5" type="ORF">GCM10007028_01100</name>
</gene>
<dbReference type="Gene3D" id="3.20.20.300">
    <property type="entry name" value="Glycoside hydrolase, family 3, N-terminal domain"/>
    <property type="match status" value="1"/>
</dbReference>
<organism evidence="5 6">
    <name type="scientific">Algibacter mikhailovii</name>
    <dbReference type="NCBI Taxonomy" id="425498"/>
    <lineage>
        <taxon>Bacteria</taxon>
        <taxon>Pseudomonadati</taxon>
        <taxon>Bacteroidota</taxon>
        <taxon>Flavobacteriia</taxon>
        <taxon>Flavobacteriales</taxon>
        <taxon>Flavobacteriaceae</taxon>
        <taxon>Algibacter</taxon>
    </lineage>
</organism>
<dbReference type="InterPro" id="IPR026891">
    <property type="entry name" value="Fn3-like"/>
</dbReference>
<evidence type="ECO:0000256" key="3">
    <source>
        <dbReference type="ARBA" id="ARBA00022801"/>
    </source>
</evidence>
<proteinExistence type="inferred from homology"/>
<dbReference type="SMART" id="SM01217">
    <property type="entry name" value="Fn3_like"/>
    <property type="match status" value="1"/>
</dbReference>
<dbReference type="Pfam" id="PF01915">
    <property type="entry name" value="Glyco_hydro_3_C"/>
    <property type="match status" value="1"/>
</dbReference>
<dbReference type="InterPro" id="IPR002772">
    <property type="entry name" value="Glyco_hydro_3_C"/>
</dbReference>
<reference evidence="5" key="2">
    <citation type="submission" date="2020-09" db="EMBL/GenBank/DDBJ databases">
        <authorList>
            <person name="Sun Q."/>
            <person name="Kim S."/>
        </authorList>
    </citation>
    <scope>NUCLEOTIDE SEQUENCE</scope>
    <source>
        <strain evidence="5">KCTC 12710</strain>
    </source>
</reference>
<comment type="caution">
    <text evidence="5">The sequence shown here is derived from an EMBL/GenBank/DDBJ whole genome shotgun (WGS) entry which is preliminary data.</text>
</comment>
<dbReference type="Gene3D" id="3.40.50.1700">
    <property type="entry name" value="Glycoside hydrolase family 3 C-terminal domain"/>
    <property type="match status" value="1"/>
</dbReference>
<dbReference type="InterPro" id="IPR036881">
    <property type="entry name" value="Glyco_hydro_3_C_sf"/>
</dbReference>
<name>A0A918QQG1_9FLAO</name>
<dbReference type="PANTHER" id="PTHR42721">
    <property type="entry name" value="SUGAR HYDROLASE-RELATED"/>
    <property type="match status" value="1"/>
</dbReference>
<keyword evidence="3 5" id="KW-0378">Hydrolase</keyword>
<dbReference type="GO" id="GO:0009044">
    <property type="term" value="F:xylan 1,4-beta-xylosidase activity"/>
    <property type="evidence" value="ECO:0007669"/>
    <property type="project" value="InterPro"/>
</dbReference>
<dbReference type="InterPro" id="IPR017853">
    <property type="entry name" value="GH"/>
</dbReference>
<protein>
    <submittedName>
        <fullName evidence="5">Glycosyl hydrolase</fullName>
    </submittedName>
</protein>
<dbReference type="Gene3D" id="2.60.40.10">
    <property type="entry name" value="Immunoglobulins"/>
    <property type="match status" value="1"/>
</dbReference>
<dbReference type="Pfam" id="PF00933">
    <property type="entry name" value="Glyco_hydro_3"/>
    <property type="match status" value="1"/>
</dbReference>
<dbReference type="SUPFAM" id="SSF51445">
    <property type="entry name" value="(Trans)glycosidases"/>
    <property type="match status" value="1"/>
</dbReference>
<dbReference type="Proteomes" id="UP000636004">
    <property type="component" value="Unassembled WGS sequence"/>
</dbReference>
<dbReference type="InterPro" id="IPR001764">
    <property type="entry name" value="Glyco_hydro_3_N"/>
</dbReference>
<sequence>MKTQQILSAVLFFTMVFNVPSQSQKWFDDAISFEERALLLIDAMTLEEKVTQFLNDSPAIPRLGISEYNWWNESLHGIARNGKATIFPQGIAMGATFNPNLIKDMATAISDEGRAKYKIAQAMGNKGLYAGLTYWSPNVNIFRDPRWGRGQETYGEDPFLTSKIGVAYVKGVQGNDPKYFKATACAKHFAVHSGPEELRHHFNAEPSKLDLYETYLPAFEALVTKGNVQGVMGAYNAVYGEPACSSEFLLDELLKKQWGFDGYIVSDCGALGDIMKGHKKVNTAEKAAALAMKAGVNLNCGWVYNNIKAAIDKGLITEALINERLKQLLLIRFRLGFFDKEESNPFNEVKPEVINSDEHKNLARKVAQQSIVLLKNANNVLPLKKDIKNLYVTGPFSSSSNILIANYYGMSANLVTVLEGITDKVSLGTSLNYRQGVLPFSKNLNPLNWAPKVAGQVEATIVVVGISNEIEGEEVDAIASEFKGDRRDLKLPQSQIDYLKELYEYKKGPIIVVIGTGSPVSLEEIEPLADAIVCMWYPGEQGGNAIADVLFGDVAPSGHLPITFPKNVNQLPAFDDYSMKGRTYKYMIDEPLYPFGFGLSYSSSKFSNIQLNSQKLKLDDELRISVDLQNTGKTNFEEVVQVYLVPVDGPDYLPMYSLKGFERVQLDANETKTINFYLNSEDLKQVNVNGEKVWLKGTYKVIISNALPSERSVALGSSLPIQAQIKLK</sequence>
<evidence type="ECO:0000313" key="5">
    <source>
        <dbReference type="EMBL" id="GGZ67964.1"/>
    </source>
</evidence>
<dbReference type="Pfam" id="PF14310">
    <property type="entry name" value="Fn3-like"/>
    <property type="match status" value="1"/>
</dbReference>
<dbReference type="RefSeq" id="WP_189358401.1">
    <property type="nucleotide sequence ID" value="NZ_BMWZ01000001.1"/>
</dbReference>
<dbReference type="InterPro" id="IPR013783">
    <property type="entry name" value="Ig-like_fold"/>
</dbReference>
<dbReference type="GO" id="GO:0031222">
    <property type="term" value="P:arabinan catabolic process"/>
    <property type="evidence" value="ECO:0007669"/>
    <property type="project" value="TreeGrafter"/>
</dbReference>
<dbReference type="AlphaFoldDB" id="A0A918QQG1"/>
<dbReference type="SUPFAM" id="SSF52279">
    <property type="entry name" value="Beta-D-glucan exohydrolase, C-terminal domain"/>
    <property type="match status" value="1"/>
</dbReference>
<dbReference type="PANTHER" id="PTHR42721:SF3">
    <property type="entry name" value="BETA-D-XYLOSIDASE 5-RELATED"/>
    <property type="match status" value="1"/>
</dbReference>
<evidence type="ECO:0000256" key="2">
    <source>
        <dbReference type="ARBA" id="ARBA00022729"/>
    </source>
</evidence>
<reference evidence="5" key="1">
    <citation type="journal article" date="2014" name="Int. J. Syst. Evol. Microbiol.">
        <title>Complete genome sequence of Corynebacterium casei LMG S-19264T (=DSM 44701T), isolated from a smear-ripened cheese.</title>
        <authorList>
            <consortium name="US DOE Joint Genome Institute (JGI-PGF)"/>
            <person name="Walter F."/>
            <person name="Albersmeier A."/>
            <person name="Kalinowski J."/>
            <person name="Ruckert C."/>
        </authorList>
    </citation>
    <scope>NUCLEOTIDE SEQUENCE</scope>
    <source>
        <strain evidence="5">KCTC 12710</strain>
    </source>
</reference>
<keyword evidence="6" id="KW-1185">Reference proteome</keyword>
<dbReference type="PRINTS" id="PR00133">
    <property type="entry name" value="GLHYDRLASE3"/>
</dbReference>
<comment type="similarity">
    <text evidence="1">Belongs to the glycosyl hydrolase 3 family.</text>
</comment>
<dbReference type="GO" id="GO:0045493">
    <property type="term" value="P:xylan catabolic process"/>
    <property type="evidence" value="ECO:0007669"/>
    <property type="project" value="InterPro"/>
</dbReference>